<dbReference type="EMBL" id="PPHD01016171">
    <property type="protein sequence ID" value="POI29215.1"/>
    <property type="molecule type" value="Genomic_DNA"/>
</dbReference>
<accession>A0A2P4SYN9</accession>
<evidence type="ECO:0000313" key="1">
    <source>
        <dbReference type="EMBL" id="POI29215.1"/>
    </source>
</evidence>
<feature type="non-terminal residue" evidence="1">
    <location>
        <position position="62"/>
    </location>
</feature>
<comment type="caution">
    <text evidence="1">The sequence shown here is derived from an EMBL/GenBank/DDBJ whole genome shotgun (WGS) entry which is preliminary data.</text>
</comment>
<dbReference type="AlphaFoldDB" id="A0A2P4SYN9"/>
<name>A0A2P4SYN9_BAMTH</name>
<dbReference type="Proteomes" id="UP000237246">
    <property type="component" value="Unassembled WGS sequence"/>
</dbReference>
<reference evidence="1 2" key="1">
    <citation type="submission" date="2018-01" db="EMBL/GenBank/DDBJ databases">
        <title>Comparison of the Chinese Bamboo Partridge and Red Junglefowl genome sequences highlights the importance of demography in genome evolution.</title>
        <authorList>
            <person name="Tiley G.P."/>
            <person name="Kimball R.T."/>
            <person name="Braun E.L."/>
            <person name="Burleigh J.G."/>
        </authorList>
    </citation>
    <scope>NUCLEOTIDE SEQUENCE [LARGE SCALE GENOMIC DNA]</scope>
    <source>
        <strain evidence="1">RTK389</strain>
        <tissue evidence="1">Blood</tissue>
    </source>
</reference>
<gene>
    <name evidence="1" type="ORF">CIB84_007035</name>
</gene>
<dbReference type="OrthoDB" id="1112980at2759"/>
<protein>
    <submittedName>
        <fullName evidence="1">Uncharacterized protein</fullName>
    </submittedName>
</protein>
<evidence type="ECO:0000313" key="2">
    <source>
        <dbReference type="Proteomes" id="UP000237246"/>
    </source>
</evidence>
<sequence>MAGAGQTAGPAASRELLAAGRRGGKHVNTCLFLGLEETLLISSKPSSKKATTFQTVRMPRSN</sequence>
<organism evidence="1 2">
    <name type="scientific">Bambusicola thoracicus</name>
    <name type="common">Chinese bamboo-partridge</name>
    <name type="synonym">Perdix thoracica</name>
    <dbReference type="NCBI Taxonomy" id="9083"/>
    <lineage>
        <taxon>Eukaryota</taxon>
        <taxon>Metazoa</taxon>
        <taxon>Chordata</taxon>
        <taxon>Craniata</taxon>
        <taxon>Vertebrata</taxon>
        <taxon>Euteleostomi</taxon>
        <taxon>Archelosauria</taxon>
        <taxon>Archosauria</taxon>
        <taxon>Dinosauria</taxon>
        <taxon>Saurischia</taxon>
        <taxon>Theropoda</taxon>
        <taxon>Coelurosauria</taxon>
        <taxon>Aves</taxon>
        <taxon>Neognathae</taxon>
        <taxon>Galloanserae</taxon>
        <taxon>Galliformes</taxon>
        <taxon>Phasianidae</taxon>
        <taxon>Perdicinae</taxon>
        <taxon>Bambusicola</taxon>
    </lineage>
</organism>
<proteinExistence type="predicted"/>
<keyword evidence="2" id="KW-1185">Reference proteome</keyword>